<name>A0A9D1XD56_9FIRM</name>
<protein>
    <submittedName>
        <fullName evidence="2">Sporulation protein YqfD</fullName>
    </submittedName>
</protein>
<feature type="transmembrane region" description="Helical" evidence="1">
    <location>
        <begin position="88"/>
        <end position="108"/>
    </location>
</feature>
<accession>A0A9D1XD56</accession>
<organism evidence="2 3">
    <name type="scientific">Candidatus Fusicatenibacter merdavium</name>
    <dbReference type="NCBI Taxonomy" id="2838600"/>
    <lineage>
        <taxon>Bacteria</taxon>
        <taxon>Bacillati</taxon>
        <taxon>Bacillota</taxon>
        <taxon>Clostridia</taxon>
        <taxon>Lachnospirales</taxon>
        <taxon>Lachnospiraceae</taxon>
        <taxon>Fusicatenibacter</taxon>
    </lineage>
</organism>
<sequence length="411" mass="47442">MNRLIRYLKGYVHIRLISREPERFLNLCAHNRILLWRLVSRDGFYEMYLSAADFFRLHSLCRKSGSRIKVIGKYGLPFFLYRNRKRKAFFLGILLCMCLLYVLSLFLWNIHVSGNYANSTGTILAFLEQEGITHGILKAKLNCSEIAALLREEFSNITWVSAKIEGTQLILEVKENVDGYVAEEETPTEPSNLVASKDGIVASIITRSGTPLVLPGASCKEGDVLVSGEIAVNNDNLEVVGYRYVPADADILIETVWYYYDEFPLVYEERSYQEEGFPFPFLQIGDFRLESFLPWKETETSDVETYLWKIHLTENFVLPVSVGYQRNLPYTIEKKEYSREEAQELARRHFEQYKEKLEKEQIQVKESSVTTEITDTACRTRGTVTVLEQAVERQNCEQRTVEPTIVPEQAD</sequence>
<keyword evidence="1" id="KW-1133">Transmembrane helix</keyword>
<keyword evidence="1" id="KW-0812">Transmembrane</keyword>
<keyword evidence="1" id="KW-0472">Membrane</keyword>
<dbReference type="EMBL" id="DXEK01000114">
    <property type="protein sequence ID" value="HIX77313.1"/>
    <property type="molecule type" value="Genomic_DNA"/>
</dbReference>
<reference evidence="2" key="1">
    <citation type="journal article" date="2021" name="PeerJ">
        <title>Extensive microbial diversity within the chicken gut microbiome revealed by metagenomics and culture.</title>
        <authorList>
            <person name="Gilroy R."/>
            <person name="Ravi A."/>
            <person name="Getino M."/>
            <person name="Pursley I."/>
            <person name="Horton D.L."/>
            <person name="Alikhan N.F."/>
            <person name="Baker D."/>
            <person name="Gharbi K."/>
            <person name="Hall N."/>
            <person name="Watson M."/>
            <person name="Adriaenssens E.M."/>
            <person name="Foster-Nyarko E."/>
            <person name="Jarju S."/>
            <person name="Secka A."/>
            <person name="Antonio M."/>
            <person name="Oren A."/>
            <person name="Chaudhuri R.R."/>
            <person name="La Ragione R."/>
            <person name="Hildebrand F."/>
            <person name="Pallen M.J."/>
        </authorList>
    </citation>
    <scope>NUCLEOTIDE SEQUENCE</scope>
    <source>
        <strain evidence="2">CHK183-1962</strain>
    </source>
</reference>
<dbReference type="InterPro" id="IPR010690">
    <property type="entry name" value="YqfD"/>
</dbReference>
<dbReference type="AlphaFoldDB" id="A0A9D1XD56"/>
<reference evidence="2" key="2">
    <citation type="submission" date="2021-04" db="EMBL/GenBank/DDBJ databases">
        <authorList>
            <person name="Gilroy R."/>
        </authorList>
    </citation>
    <scope>NUCLEOTIDE SEQUENCE</scope>
    <source>
        <strain evidence="2">CHK183-1962</strain>
    </source>
</reference>
<dbReference type="Pfam" id="PF06898">
    <property type="entry name" value="YqfD"/>
    <property type="match status" value="1"/>
</dbReference>
<proteinExistence type="predicted"/>
<evidence type="ECO:0000313" key="2">
    <source>
        <dbReference type="EMBL" id="HIX77313.1"/>
    </source>
</evidence>
<evidence type="ECO:0000313" key="3">
    <source>
        <dbReference type="Proteomes" id="UP000886890"/>
    </source>
</evidence>
<comment type="caution">
    <text evidence="2">The sequence shown here is derived from an EMBL/GenBank/DDBJ whole genome shotgun (WGS) entry which is preliminary data.</text>
</comment>
<gene>
    <name evidence="2" type="ORF">H9734_06945</name>
</gene>
<dbReference type="Proteomes" id="UP000886890">
    <property type="component" value="Unassembled WGS sequence"/>
</dbReference>
<evidence type="ECO:0000256" key="1">
    <source>
        <dbReference type="SAM" id="Phobius"/>
    </source>
</evidence>